<dbReference type="GeneID" id="39979610"/>
<feature type="domain" description="CMP/dCMP-type deaminase" evidence="3">
    <location>
        <begin position="639"/>
        <end position="823"/>
    </location>
</feature>
<dbReference type="InterPro" id="IPR046342">
    <property type="entry name" value="CBS_dom_sf"/>
</dbReference>
<dbReference type="Proteomes" id="UP000186176">
    <property type="component" value="Unassembled WGS sequence"/>
</dbReference>
<dbReference type="SUPFAM" id="SSF53927">
    <property type="entry name" value="Cytidine deaminase-like"/>
    <property type="match status" value="1"/>
</dbReference>
<dbReference type="InterPro" id="IPR002125">
    <property type="entry name" value="CMP_dCMP_dom"/>
</dbReference>
<protein>
    <recommendedName>
        <fullName evidence="3">CMP/dCMP-type deaminase domain-containing protein</fullName>
    </recommendedName>
</protein>
<reference evidence="4 5" key="1">
    <citation type="submission" date="2016-10" db="EMBL/GenBank/DDBJ databases">
        <title>Reductive evolution of mitochondrial metabolism and differential evolution of invasion-related proteins in Cryptosporidium.</title>
        <authorList>
            <person name="Liu S."/>
            <person name="Roellig D.M."/>
            <person name="Guo Y."/>
            <person name="Li N."/>
            <person name="Frace M.A."/>
            <person name="Tang K."/>
            <person name="Zhang L."/>
            <person name="Feng Y."/>
            <person name="Xiao L."/>
        </authorList>
    </citation>
    <scope>NUCLEOTIDE SEQUENCE [LARGE SCALE GENOMIC DNA]</scope>
    <source>
        <strain evidence="4">39726</strain>
    </source>
</reference>
<dbReference type="PANTHER" id="PTHR11079:SF156">
    <property type="entry name" value="INACTIVE TRNA-SPECIFIC ADENOSINE DEAMINASE-LIKE PROTEIN 3-RELATED"/>
    <property type="match status" value="1"/>
</dbReference>
<dbReference type="InterPro" id="IPR016193">
    <property type="entry name" value="Cytidine_deaminase-like"/>
</dbReference>
<dbReference type="SUPFAM" id="SSF54631">
    <property type="entry name" value="CBS-domain pair"/>
    <property type="match status" value="1"/>
</dbReference>
<evidence type="ECO:0000313" key="4">
    <source>
        <dbReference type="EMBL" id="OII74018.1"/>
    </source>
</evidence>
<dbReference type="PANTHER" id="PTHR11079">
    <property type="entry name" value="CYTOSINE DEAMINASE FAMILY MEMBER"/>
    <property type="match status" value="1"/>
</dbReference>
<gene>
    <name evidence="4" type="ORF">cubi_02820</name>
</gene>
<accession>A0A1J4MID8</accession>
<dbReference type="RefSeq" id="XP_028875238.1">
    <property type="nucleotide sequence ID" value="XM_029019831.1"/>
</dbReference>
<dbReference type="GO" id="GO:0008033">
    <property type="term" value="P:tRNA processing"/>
    <property type="evidence" value="ECO:0007669"/>
    <property type="project" value="UniProtKB-KW"/>
</dbReference>
<dbReference type="GO" id="GO:0005737">
    <property type="term" value="C:cytoplasm"/>
    <property type="evidence" value="ECO:0007669"/>
    <property type="project" value="TreeGrafter"/>
</dbReference>
<dbReference type="AlphaFoldDB" id="A0A1J4MID8"/>
<dbReference type="GO" id="GO:0005634">
    <property type="term" value="C:nucleus"/>
    <property type="evidence" value="ECO:0007669"/>
    <property type="project" value="TreeGrafter"/>
</dbReference>
<comment type="caution">
    <text evidence="4">The sequence shown here is derived from an EMBL/GenBank/DDBJ whole genome shotgun (WGS) entry which is preliminary data.</text>
</comment>
<comment type="similarity">
    <text evidence="2">Belongs to the cytidine and deoxycytidylate deaminase family. ADAT3 subfamily.</text>
</comment>
<dbReference type="GO" id="GO:0052717">
    <property type="term" value="F:tRNA-specific adenosine-34 deaminase activity"/>
    <property type="evidence" value="ECO:0007669"/>
    <property type="project" value="TreeGrafter"/>
</dbReference>
<evidence type="ECO:0000256" key="1">
    <source>
        <dbReference type="ARBA" id="ARBA00022694"/>
    </source>
</evidence>
<evidence type="ECO:0000259" key="3">
    <source>
        <dbReference type="PROSITE" id="PS51747"/>
    </source>
</evidence>
<dbReference type="VEuPathDB" id="CryptoDB:cubi_02820"/>
<proteinExistence type="inferred from homology"/>
<dbReference type="Gene3D" id="3.10.580.10">
    <property type="entry name" value="CBS-domain"/>
    <property type="match status" value="1"/>
</dbReference>
<evidence type="ECO:0000313" key="5">
    <source>
        <dbReference type="Proteomes" id="UP000186176"/>
    </source>
</evidence>
<dbReference type="OrthoDB" id="3180714at2759"/>
<evidence type="ECO:0000256" key="2">
    <source>
        <dbReference type="ARBA" id="ARBA00038160"/>
    </source>
</evidence>
<dbReference type="Pfam" id="PF00383">
    <property type="entry name" value="dCMP_cyt_deam_1"/>
    <property type="match status" value="1"/>
</dbReference>
<keyword evidence="1" id="KW-0819">tRNA processing</keyword>
<sequence length="828" mass="95882">MLKEFSQSFERYSLPEKSEYLEISILVEQDFDSIEYSKLSEAHFLQLINLAQNQLKHFLESRFIYEAVPENSKIIAVSSNLPLIITLSFLLEDKKKSLLVYDELEDSFIGSFTCFDALLIFYILYILVKNENCREIDDNFPFKSLEELSTCSTKFWLKEVLDTDDTLSRKLITMTANLYEGLKLCLDLESNYKRIRLKGQEFNFNDLGTWIIEDRNKLSEFESVQEDLRSKSMGLYPICYFSPLTILSDLVQNLQICSGISKELQPESETITITERDDSECEISPQGSIFKKIFHNKVLKHLGIGRKTPKCLKTSSSFKLVLEMFLKEGLTHIPIVTEEDEIFTGIVLTMEKCCMYLARCVSNQEKAQMEDNIENIFNIYDQEMYHTLESAVVQLSGSNCEKNCFEYINENMSKIETKKIGKEREFKEESQVKENIKHENFNSTFLVDICLSGAISHILLSEDQCLVLVDKKTKQVTALIEFNMSNENKNDSVLYEEVLPDAFYEDPDLMKIYSLKIPVKLANEFSGFINDDQFTRRFPHIKRMRKVVIKEKDSELNNSSISLYETKVEILIGETKECLPIEANNYLRENGIDKVWDVIEVPKNPPLTRERFSQLSKIWPLSFLKPRFNPEILSDQTQRESDRLVKLACKVGEFAHTNGNPPRGCIITLKGKIVAIGEDSRNSDYPWMHSVMKAVDNFSRRANASSPTLQKVTNSVESGQEGRYKEKYVQEIEDDQDQLILMMSKYKISEDEILPNSELKDQYLCTNGIVYLSHEPCISCSMALVHSRVSKVFYMYKDKERGFLGSNHKLHCVSELNHHYRVFKARIN</sequence>
<dbReference type="Gene3D" id="3.40.140.10">
    <property type="entry name" value="Cytidine Deaminase, domain 2"/>
    <property type="match status" value="1"/>
</dbReference>
<dbReference type="PROSITE" id="PS51747">
    <property type="entry name" value="CYT_DCMP_DEAMINASES_2"/>
    <property type="match status" value="1"/>
</dbReference>
<name>A0A1J4MID8_9CRYT</name>
<keyword evidence="5" id="KW-1185">Reference proteome</keyword>
<organism evidence="4 5">
    <name type="scientific">Cryptosporidium ubiquitum</name>
    <dbReference type="NCBI Taxonomy" id="857276"/>
    <lineage>
        <taxon>Eukaryota</taxon>
        <taxon>Sar</taxon>
        <taxon>Alveolata</taxon>
        <taxon>Apicomplexa</taxon>
        <taxon>Conoidasida</taxon>
        <taxon>Coccidia</taxon>
        <taxon>Eucoccidiorida</taxon>
        <taxon>Eimeriorina</taxon>
        <taxon>Cryptosporidiidae</taxon>
        <taxon>Cryptosporidium</taxon>
    </lineage>
</organism>
<dbReference type="EMBL" id="LRBP01000013">
    <property type="protein sequence ID" value="OII74018.1"/>
    <property type="molecule type" value="Genomic_DNA"/>
</dbReference>